<evidence type="ECO:0000313" key="7">
    <source>
        <dbReference type="Proteomes" id="UP000248764"/>
    </source>
</evidence>
<comment type="caution">
    <text evidence="6">The sequence shown here is derived from an EMBL/GenBank/DDBJ whole genome shotgun (WGS) entry which is preliminary data.</text>
</comment>
<gene>
    <name evidence="6" type="ORF">C1I92_26730</name>
</gene>
<comment type="cofactor">
    <cofactor evidence="1">
        <name>Zn(2+)</name>
        <dbReference type="ChEBI" id="CHEBI:29105"/>
    </cofactor>
</comment>
<evidence type="ECO:0000256" key="5">
    <source>
        <dbReference type="ARBA" id="ARBA00024029"/>
    </source>
</evidence>
<dbReference type="RefSeq" id="WP_111257679.1">
    <property type="nucleotide sequence ID" value="NZ_POTW01000093.1"/>
</dbReference>
<evidence type="ECO:0000256" key="3">
    <source>
        <dbReference type="ARBA" id="ARBA00022801"/>
    </source>
</evidence>
<organism evidence="6 7">
    <name type="scientific">Jiangella anatolica</name>
    <dbReference type="NCBI Taxonomy" id="2670374"/>
    <lineage>
        <taxon>Bacteria</taxon>
        <taxon>Bacillati</taxon>
        <taxon>Actinomycetota</taxon>
        <taxon>Actinomycetes</taxon>
        <taxon>Jiangellales</taxon>
        <taxon>Jiangellaceae</taxon>
        <taxon>Jiangella</taxon>
    </lineage>
</organism>
<accession>A0A2W2BVU3</accession>
<dbReference type="GO" id="GO:0046872">
    <property type="term" value="F:metal ion binding"/>
    <property type="evidence" value="ECO:0007669"/>
    <property type="project" value="UniProtKB-KW"/>
</dbReference>
<dbReference type="PANTHER" id="PTHR35005">
    <property type="entry name" value="3-DEHYDRO-SCYLLO-INOSOSE HYDROLASE"/>
    <property type="match status" value="1"/>
</dbReference>
<dbReference type="GO" id="GO:0016811">
    <property type="term" value="F:hydrolase activity, acting on carbon-nitrogen (but not peptide) bonds, in linear amides"/>
    <property type="evidence" value="ECO:0007669"/>
    <property type="project" value="TreeGrafter"/>
</dbReference>
<dbReference type="AlphaFoldDB" id="A0A2W2BVU3"/>
<dbReference type="GO" id="GO:0009231">
    <property type="term" value="P:riboflavin biosynthetic process"/>
    <property type="evidence" value="ECO:0007669"/>
    <property type="project" value="TreeGrafter"/>
</dbReference>
<dbReference type="InterPro" id="IPR024087">
    <property type="entry name" value="Creatininase-like_sf"/>
</dbReference>
<name>A0A2W2BVU3_9ACTN</name>
<evidence type="ECO:0000256" key="4">
    <source>
        <dbReference type="ARBA" id="ARBA00022833"/>
    </source>
</evidence>
<keyword evidence="2" id="KW-0479">Metal-binding</keyword>
<reference evidence="6 7" key="1">
    <citation type="submission" date="2018-01" db="EMBL/GenBank/DDBJ databases">
        <title>Draft genome sequence of Jiangella sp. GTF31.</title>
        <authorList>
            <person name="Sahin N."/>
            <person name="Ay H."/>
            <person name="Saygin H."/>
        </authorList>
    </citation>
    <scope>NUCLEOTIDE SEQUENCE [LARGE SCALE GENOMIC DNA]</scope>
    <source>
        <strain evidence="6 7">GTF31</strain>
    </source>
</reference>
<evidence type="ECO:0000256" key="2">
    <source>
        <dbReference type="ARBA" id="ARBA00022723"/>
    </source>
</evidence>
<evidence type="ECO:0000256" key="1">
    <source>
        <dbReference type="ARBA" id="ARBA00001947"/>
    </source>
</evidence>
<dbReference type="Proteomes" id="UP000248764">
    <property type="component" value="Unassembled WGS sequence"/>
</dbReference>
<keyword evidence="4" id="KW-0862">Zinc</keyword>
<keyword evidence="7" id="KW-1185">Reference proteome</keyword>
<dbReference type="EMBL" id="POTW01000093">
    <property type="protein sequence ID" value="PZF80289.1"/>
    <property type="molecule type" value="Genomic_DNA"/>
</dbReference>
<comment type="similarity">
    <text evidence="5">Belongs to the creatininase superfamily.</text>
</comment>
<dbReference type="Gene3D" id="3.40.50.10310">
    <property type="entry name" value="Creatininase"/>
    <property type="match status" value="1"/>
</dbReference>
<dbReference type="InterPro" id="IPR003785">
    <property type="entry name" value="Creatininase/forma_Hydrolase"/>
</dbReference>
<dbReference type="PANTHER" id="PTHR35005:SF1">
    <property type="entry name" value="2-AMINO-5-FORMYLAMINO-6-RIBOSYLAMINOPYRIMIDIN-4(3H)-ONE 5'-MONOPHOSPHATE DEFORMYLASE"/>
    <property type="match status" value="1"/>
</dbReference>
<keyword evidence="3" id="KW-0378">Hydrolase</keyword>
<evidence type="ECO:0000313" key="6">
    <source>
        <dbReference type="EMBL" id="PZF80289.1"/>
    </source>
</evidence>
<protein>
    <submittedName>
        <fullName evidence="6">Creatininase</fullName>
    </submittedName>
</protein>
<sequence>MSAGVLRLTDVSWPRVRAALDAGRRTALFAVGSTEQHGPHLPFSADTLLGDALVVRLAPRLGDVVVGPTVPFGVATHHMAFPGTLTLDTETFQAVVRQYVGSLAAHGFETVLVVPSHGGNFAPLADLLESTGGDVGGARFVPYTDLTAFIAVLERVGRDDGIPPEIGGVHAGEAETSILLAERPDLVDMSAAVQGFDGVFDDETARRVFTGGTAALSGTGVLGDARPADAARGARYLDALTDLLAAHFAPVLAGRS</sequence>
<proteinExistence type="inferred from homology"/>
<dbReference type="SUPFAM" id="SSF102215">
    <property type="entry name" value="Creatininase"/>
    <property type="match status" value="1"/>
</dbReference>
<dbReference type="Pfam" id="PF02633">
    <property type="entry name" value="Creatininase"/>
    <property type="match status" value="1"/>
</dbReference>